<dbReference type="EMBL" id="SLWM01000006">
    <property type="protein sequence ID" value="TCO23176.1"/>
    <property type="molecule type" value="Genomic_DNA"/>
</dbReference>
<reference evidence="2 3" key="1">
    <citation type="journal article" date="2015" name="Stand. Genomic Sci.">
        <title>Genomic Encyclopedia of Bacterial and Archaeal Type Strains, Phase III: the genomes of soil and plant-associated and newly described type strains.</title>
        <authorList>
            <person name="Whitman W.B."/>
            <person name="Woyke T."/>
            <person name="Klenk H.P."/>
            <person name="Zhou Y."/>
            <person name="Lilburn T.G."/>
            <person name="Beck B.J."/>
            <person name="De Vos P."/>
            <person name="Vandamme P."/>
            <person name="Eisen J.A."/>
            <person name="Garrity G."/>
            <person name="Hugenholtz P."/>
            <person name="Kyrpides N.C."/>
        </authorList>
    </citation>
    <scope>NUCLEOTIDE SEQUENCE [LARGE SCALE GENOMIC DNA]</scope>
    <source>
        <strain evidence="2 3">VKM Ac-2538</strain>
    </source>
</reference>
<sequence length="64" mass="7359">MGLFKSELIHSYGPWKGLNDVEAATLDWVHWFNTARPHESIQDLTPIQAEQTHYTHRTRVAEAG</sequence>
<evidence type="ECO:0000259" key="1">
    <source>
        <dbReference type="Pfam" id="PF13683"/>
    </source>
</evidence>
<proteinExistence type="predicted"/>
<feature type="domain" description="Integrase catalytic" evidence="1">
    <location>
        <begin position="2"/>
        <end position="46"/>
    </location>
</feature>
<dbReference type="Proteomes" id="UP000295818">
    <property type="component" value="Unassembled WGS sequence"/>
</dbReference>
<gene>
    <name evidence="2" type="ORF">EV644_106488</name>
</gene>
<evidence type="ECO:0000313" key="3">
    <source>
        <dbReference type="Proteomes" id="UP000295818"/>
    </source>
</evidence>
<dbReference type="InterPro" id="IPR001584">
    <property type="entry name" value="Integrase_cat-core"/>
</dbReference>
<dbReference type="Pfam" id="PF13683">
    <property type="entry name" value="rve_3"/>
    <property type="match status" value="1"/>
</dbReference>
<organism evidence="2 3">
    <name type="scientific">Kribbella orskensis</name>
    <dbReference type="NCBI Taxonomy" id="2512216"/>
    <lineage>
        <taxon>Bacteria</taxon>
        <taxon>Bacillati</taxon>
        <taxon>Actinomycetota</taxon>
        <taxon>Actinomycetes</taxon>
        <taxon>Propionibacteriales</taxon>
        <taxon>Kribbellaceae</taxon>
        <taxon>Kribbella</taxon>
    </lineage>
</organism>
<dbReference type="InterPro" id="IPR012337">
    <property type="entry name" value="RNaseH-like_sf"/>
</dbReference>
<accession>A0ABY2BMM9</accession>
<name>A0ABY2BMM9_9ACTN</name>
<keyword evidence="3" id="KW-1185">Reference proteome</keyword>
<evidence type="ECO:0000313" key="2">
    <source>
        <dbReference type="EMBL" id="TCO23176.1"/>
    </source>
</evidence>
<protein>
    <submittedName>
        <fullName evidence="2">Integrase-like protein</fullName>
    </submittedName>
</protein>
<comment type="caution">
    <text evidence="2">The sequence shown here is derived from an EMBL/GenBank/DDBJ whole genome shotgun (WGS) entry which is preliminary data.</text>
</comment>
<dbReference type="SUPFAM" id="SSF53098">
    <property type="entry name" value="Ribonuclease H-like"/>
    <property type="match status" value="1"/>
</dbReference>